<dbReference type="EMBL" id="JAWIIJ010000017">
    <property type="protein sequence ID" value="MDV2080678.1"/>
    <property type="molecule type" value="Genomic_DNA"/>
</dbReference>
<evidence type="ECO:0000313" key="1">
    <source>
        <dbReference type="EMBL" id="MDV2080678.1"/>
    </source>
</evidence>
<reference evidence="1 2" key="1">
    <citation type="submission" date="2023-10" db="EMBL/GenBank/DDBJ databases">
        <title>Characteristics and mechanism of a salt-tolerant marine origin heterotrophic nitrifying- aerobic denitrifying bacteria Marinobacter xestospongiae HN1.</title>
        <authorList>
            <person name="Qi R."/>
        </authorList>
    </citation>
    <scope>NUCLEOTIDE SEQUENCE [LARGE SCALE GENOMIC DNA]</scope>
    <source>
        <strain evidence="1 2">HN1</strain>
    </source>
</reference>
<sequence>MRARRQERQRAWQRWQAYLGGFLALLITCAPIQARPLTPEGLSPADERTITLWYRNYDSPAIRALVALALSKTPEYGRFRLTRSIEMVQGRALLELTRDQPRVLNLAAVATSVEREKDLLAIPVPIDGGLLGFRVCVVMEDALSRFEGVASLDDLRDRGLRIGQGLHWPDATILQVNGVQVVTHSRYETLFKMLRNDRFDCFARGVSEVLFDLELEQDPELVIEPSLLIAYPMLSYFFVGPEDHALAQRLQLGMDRAIQDGSFSRYLNRYYGEALEVLALDRRQVLLLNNPYLGRESSEIGRRALETLRVRMGQQRSSVTPVKTR</sequence>
<keyword evidence="2" id="KW-1185">Reference proteome</keyword>
<gene>
    <name evidence="1" type="ORF">RYS15_18485</name>
</gene>
<evidence type="ECO:0000313" key="2">
    <source>
        <dbReference type="Proteomes" id="UP001269819"/>
    </source>
</evidence>
<dbReference type="RefSeq" id="WP_316975057.1">
    <property type="nucleotide sequence ID" value="NZ_JAWIIJ010000017.1"/>
</dbReference>
<protein>
    <submittedName>
        <fullName evidence="1">Transporter substrate-binding domain-containing protein</fullName>
    </submittedName>
</protein>
<proteinExistence type="predicted"/>
<comment type="caution">
    <text evidence="1">The sequence shown here is derived from an EMBL/GenBank/DDBJ whole genome shotgun (WGS) entry which is preliminary data.</text>
</comment>
<organism evidence="1 2">
    <name type="scientific">Marinobacter xestospongiae</name>
    <dbReference type="NCBI Taxonomy" id="994319"/>
    <lineage>
        <taxon>Bacteria</taxon>
        <taxon>Pseudomonadati</taxon>
        <taxon>Pseudomonadota</taxon>
        <taxon>Gammaproteobacteria</taxon>
        <taxon>Pseudomonadales</taxon>
        <taxon>Marinobacteraceae</taxon>
        <taxon>Marinobacter</taxon>
    </lineage>
</organism>
<dbReference type="SUPFAM" id="SSF53850">
    <property type="entry name" value="Periplasmic binding protein-like II"/>
    <property type="match status" value="1"/>
</dbReference>
<dbReference type="Proteomes" id="UP001269819">
    <property type="component" value="Unassembled WGS sequence"/>
</dbReference>
<name>A0ABU3W2A8_9GAMM</name>
<accession>A0ABU3W2A8</accession>